<dbReference type="Proteomes" id="UP000475582">
    <property type="component" value="Unassembled WGS sequence"/>
</dbReference>
<proteinExistence type="predicted"/>
<gene>
    <name evidence="2" type="ORF">GM676_22520</name>
</gene>
<dbReference type="AlphaFoldDB" id="A0A6L6PN08"/>
<keyword evidence="3" id="KW-1185">Reference proteome</keyword>
<evidence type="ECO:0000256" key="1">
    <source>
        <dbReference type="SAM" id="SignalP"/>
    </source>
</evidence>
<feature type="chain" id="PRO_5026723368" evidence="1">
    <location>
        <begin position="21"/>
        <end position="65"/>
    </location>
</feature>
<evidence type="ECO:0000313" key="3">
    <source>
        <dbReference type="Proteomes" id="UP000475582"/>
    </source>
</evidence>
<dbReference type="OrthoDB" id="8780378at2"/>
<keyword evidence="1" id="KW-0732">Signal</keyword>
<dbReference type="EMBL" id="WNKY01000032">
    <property type="protein sequence ID" value="MTV40343.1"/>
    <property type="molecule type" value="Genomic_DNA"/>
</dbReference>
<feature type="signal peptide" evidence="1">
    <location>
        <begin position="1"/>
        <end position="20"/>
    </location>
</feature>
<evidence type="ECO:0000313" key="2">
    <source>
        <dbReference type="EMBL" id="MTV40343.1"/>
    </source>
</evidence>
<dbReference type="RefSeq" id="WP_155466207.1">
    <property type="nucleotide sequence ID" value="NZ_WNKY01000032.1"/>
</dbReference>
<comment type="caution">
    <text evidence="2">The sequence shown here is derived from an EMBL/GenBank/DDBJ whole genome shotgun (WGS) entry which is preliminary data.</text>
</comment>
<organism evidence="2 3">
    <name type="scientific">Duganella radicis</name>
    <dbReference type="NCBI Taxonomy" id="551988"/>
    <lineage>
        <taxon>Bacteria</taxon>
        <taxon>Pseudomonadati</taxon>
        <taxon>Pseudomonadota</taxon>
        <taxon>Betaproteobacteria</taxon>
        <taxon>Burkholderiales</taxon>
        <taxon>Oxalobacteraceae</taxon>
        <taxon>Telluria group</taxon>
        <taxon>Duganella</taxon>
    </lineage>
</organism>
<sequence>MKKYLCAGLLTACLSAPAFAATSKFIPQSPDEPLHRRTVVLCVALIIGLQAYKHHPRIERRQHPD</sequence>
<accession>A0A6L6PN08</accession>
<reference evidence="2 3" key="1">
    <citation type="submission" date="2019-11" db="EMBL/GenBank/DDBJ databases">
        <title>Type strains purchased from KCTC, JCM and DSMZ.</title>
        <authorList>
            <person name="Lu H."/>
        </authorList>
    </citation>
    <scope>NUCLEOTIDE SEQUENCE [LARGE SCALE GENOMIC DNA]</scope>
    <source>
        <strain evidence="2 3">KCTC 22382</strain>
    </source>
</reference>
<protein>
    <submittedName>
        <fullName evidence="2">Uncharacterized protein</fullName>
    </submittedName>
</protein>
<name>A0A6L6PN08_9BURK</name>